<organism evidence="2 3">
    <name type="scientific">Streptomyces castrisilvae</name>
    <dbReference type="NCBI Taxonomy" id="3033811"/>
    <lineage>
        <taxon>Bacteria</taxon>
        <taxon>Bacillati</taxon>
        <taxon>Actinomycetota</taxon>
        <taxon>Actinomycetes</taxon>
        <taxon>Kitasatosporales</taxon>
        <taxon>Streptomycetaceae</taxon>
        <taxon>Streptomyces</taxon>
    </lineage>
</organism>
<protein>
    <submittedName>
        <fullName evidence="2">Uncharacterized protein</fullName>
    </submittedName>
</protein>
<gene>
    <name evidence="2" type="ORF">P8A18_19270</name>
</gene>
<dbReference type="Proteomes" id="UP001239522">
    <property type="component" value="Chromosome"/>
</dbReference>
<accession>A0ABY9HPJ7</accession>
<evidence type="ECO:0000313" key="2">
    <source>
        <dbReference type="EMBL" id="WLQ35431.1"/>
    </source>
</evidence>
<proteinExistence type="predicted"/>
<feature type="transmembrane region" description="Helical" evidence="1">
    <location>
        <begin position="165"/>
        <end position="186"/>
    </location>
</feature>
<feature type="transmembrane region" description="Helical" evidence="1">
    <location>
        <begin position="51"/>
        <end position="70"/>
    </location>
</feature>
<reference evidence="2 3" key="1">
    <citation type="submission" date="2023-03" db="EMBL/GenBank/DDBJ databases">
        <title>Isolation and description of six Streptomyces strains from soil environments, able to metabolize different microbial glucans.</title>
        <authorList>
            <person name="Widen T."/>
            <person name="Larsbrink J."/>
        </authorList>
    </citation>
    <scope>NUCLEOTIDE SEQUENCE [LARGE SCALE GENOMIC DNA]</scope>
    <source>
        <strain evidence="2 3">Mut1</strain>
    </source>
</reference>
<dbReference type="EMBL" id="CP120997">
    <property type="protein sequence ID" value="WLQ35431.1"/>
    <property type="molecule type" value="Genomic_DNA"/>
</dbReference>
<evidence type="ECO:0000313" key="3">
    <source>
        <dbReference type="Proteomes" id="UP001239522"/>
    </source>
</evidence>
<evidence type="ECO:0000256" key="1">
    <source>
        <dbReference type="SAM" id="Phobius"/>
    </source>
</evidence>
<feature type="transmembrane region" description="Helical" evidence="1">
    <location>
        <begin position="20"/>
        <end position="39"/>
    </location>
</feature>
<dbReference type="RefSeq" id="WP_306056103.1">
    <property type="nucleotide sequence ID" value="NZ_CP120997.1"/>
</dbReference>
<keyword evidence="1" id="KW-0812">Transmembrane</keyword>
<keyword evidence="3" id="KW-1185">Reference proteome</keyword>
<keyword evidence="1" id="KW-0472">Membrane</keyword>
<keyword evidence="1" id="KW-1133">Transmembrane helix</keyword>
<sequence>MNKFTAVTQRGRTFHSKVRYLGLTATVAMFGAGASLAIVPGKVEESLINRSLTGGTISVTIAWMAWVLTVRPQVTLSDESVTVRNFVTESVIPYGQINRVSVSDGLTFKLRDGSEIKGRVVGTSMIGQLAGYPSAKLLRCKILPFMSSADPHENERIVQTFSLSLRVPLIVAALHALLYGSLRYIFHVS</sequence>
<name>A0ABY9HPJ7_9ACTN</name>